<feature type="region of interest" description="Disordered" evidence="1">
    <location>
        <begin position="292"/>
        <end position="382"/>
    </location>
</feature>
<feature type="compositionally biased region" description="Basic and acidic residues" evidence="1">
    <location>
        <begin position="1152"/>
        <end position="1164"/>
    </location>
</feature>
<dbReference type="InterPro" id="IPR017956">
    <property type="entry name" value="AT_hook_DNA-bd_motif"/>
</dbReference>
<feature type="compositionally biased region" description="Low complexity" evidence="1">
    <location>
        <begin position="467"/>
        <end position="481"/>
    </location>
</feature>
<feature type="region of interest" description="Disordered" evidence="1">
    <location>
        <begin position="404"/>
        <end position="494"/>
    </location>
</feature>
<dbReference type="EMBL" id="HG992978">
    <property type="protein sequence ID" value="CAE7011853.1"/>
    <property type="molecule type" value="Genomic_DNA"/>
</dbReference>
<feature type="compositionally biased region" description="Low complexity" evidence="1">
    <location>
        <begin position="1"/>
        <end position="17"/>
    </location>
</feature>
<accession>A0A6S6VT46</accession>
<feature type="compositionally biased region" description="Polar residues" evidence="1">
    <location>
        <begin position="441"/>
        <end position="451"/>
    </location>
</feature>
<feature type="compositionally biased region" description="Low complexity" evidence="1">
    <location>
        <begin position="346"/>
        <end position="359"/>
    </location>
</feature>
<feature type="compositionally biased region" description="Basic residues" evidence="1">
    <location>
        <begin position="866"/>
        <end position="875"/>
    </location>
</feature>
<dbReference type="Proteomes" id="UP000472372">
    <property type="component" value="Chromosome 2"/>
</dbReference>
<dbReference type="PANTHER" id="PTHR48125">
    <property type="entry name" value="LP07818P1"/>
    <property type="match status" value="1"/>
</dbReference>
<feature type="compositionally biased region" description="Polar residues" evidence="1">
    <location>
        <begin position="948"/>
        <end position="960"/>
    </location>
</feature>
<sequence>MSSNNYNQYSYPYQHSSTQQYSAYQTAPASNNVAPAPRQYQQPPTTQAQDYMSYQSQSYANQNNGYGSGQDNSWNGSNYGGTRETTSRAAEVLRNMSNPSYSNNNIAVTNQTGFTAANATASHSGHYGTGNSHSPQVQAQQVQPAYAQSQPRLRSVDTTRTQPASRGLPSPAMMAGYPSQRAQPVYNQQQQRPASPAQPQYNHAPASNARSAVMTATADQHYIDYSGRQLPSVEASRSSQNATSSTAYNYGNAGAIAQPAPTATMADTYSAQSTTTVDPLAVYDPWPEYQRKQAAQKAMEDSQRAEEERIAEEARKIEEQKQEEERKRQEEEDRLRQSQSESKTAQPQPQQQPQQQQQPNAAEIASAAPSGNDAAQALETQIREMMAKMRELNRQDPAMLARIWEEERKAKPKSPTVQSKAPPTATAAAVAVQPIQPAQASTPQATSSKRMSVSKDAVDLHPPKPAAPVAAQAVPVRQPQATASRPTGNTVWPPEKKAHLANAAAVYLNAQNGVRKVEASQVLNMLNRNPSYIELCEQLEHMGLKLDRAAFAKNLLTAVPDVNSASRKSLPQPAPVPAQKAPVPPAVMKKEVATPGAPSPQYRPAAASSVNGASYTSFSDDIPAAPTPVAVAEMVPIKPELRKPANKEEAARKRNLSDLVDLTQLSDEDEMGPPPKRLNTGSLHTYGSPQPYPQDPMHVDQEPAALNFPIAHTPAPAHPPQASIPQPIQPPSELRYTTYVEPLDKKKALRRNTYNPATIARDVLLACGRHPSERNLNQHLDGLRTTLTQITFDADLSTIRWDLIDPGNPPSDYFKNGVQAWTEDADDEDDSEDEKAQAPRAPANAIGEGGAQVRVQALPEAINPFKQKRRGRPPRHSYPDGAGPTTPKRPTNSAPMNSTAPRSSSSAAAGVGYQAFRSATEYGPDGKPLPKKKGRPVGWRKAIHGSAAVQSRTGANGQTGPLSYQPPQPSSLRNVHMGQNNEPIRIDSRSPSVVPQYPVYKCKWQNCKATLHNLETLQKHVFKVHRKETHRNTLECLWDNCGKEVTNFDPMTNMRLERHQPFSFDLESDWRGHLQQNHFSDLSWKLGDGPAGGLSDSHDSEVDSYLSDAQGRQVTPRITVEPERLEALRSSWSPQPSTAAPRGRGRPPKYTAEQEARDAHDRLVSHKKRIGGPGMDRGGVTLVNEKRRRGLIETEETEEELVDAED</sequence>
<feature type="compositionally biased region" description="Low complexity" evidence="1">
    <location>
        <begin position="421"/>
        <end position="440"/>
    </location>
</feature>
<dbReference type="InterPro" id="IPR013087">
    <property type="entry name" value="Znf_C2H2_type"/>
</dbReference>
<proteinExistence type="predicted"/>
<dbReference type="AlphaFoldDB" id="A0A6S6VT46"/>
<dbReference type="SMART" id="SM00384">
    <property type="entry name" value="AT_hook"/>
    <property type="match status" value="3"/>
</dbReference>
<feature type="region of interest" description="Disordered" evidence="1">
    <location>
        <begin position="1090"/>
        <end position="1206"/>
    </location>
</feature>
<feature type="compositionally biased region" description="Acidic residues" evidence="1">
    <location>
        <begin position="823"/>
        <end position="833"/>
    </location>
</feature>
<feature type="region of interest" description="Disordered" evidence="1">
    <location>
        <begin position="120"/>
        <end position="213"/>
    </location>
</feature>
<name>A0A6S6VT46_9PLEO</name>
<organism evidence="2 3">
    <name type="scientific">Pyrenophora teres f. teres</name>
    <dbReference type="NCBI Taxonomy" id="97479"/>
    <lineage>
        <taxon>Eukaryota</taxon>
        <taxon>Fungi</taxon>
        <taxon>Dikarya</taxon>
        <taxon>Ascomycota</taxon>
        <taxon>Pezizomycotina</taxon>
        <taxon>Dothideomycetes</taxon>
        <taxon>Pleosporomycetidae</taxon>
        <taxon>Pleosporales</taxon>
        <taxon>Pleosporineae</taxon>
        <taxon>Pleosporaceae</taxon>
        <taxon>Pyrenophora</taxon>
    </lineage>
</organism>
<feature type="compositionally biased region" description="Low complexity" evidence="1">
    <location>
        <begin position="188"/>
        <end position="200"/>
    </location>
</feature>
<feature type="compositionally biased region" description="Acidic residues" evidence="1">
    <location>
        <begin position="1193"/>
        <end position="1206"/>
    </location>
</feature>
<feature type="region of interest" description="Disordered" evidence="1">
    <location>
        <begin position="863"/>
        <end position="909"/>
    </location>
</feature>
<evidence type="ECO:0000313" key="3">
    <source>
        <dbReference type="Proteomes" id="UP000472372"/>
    </source>
</evidence>
<feature type="compositionally biased region" description="Basic and acidic residues" evidence="1">
    <location>
        <begin position="298"/>
        <end position="336"/>
    </location>
</feature>
<feature type="region of interest" description="Disordered" evidence="1">
    <location>
        <begin position="822"/>
        <end position="849"/>
    </location>
</feature>
<dbReference type="Gene3D" id="3.30.160.60">
    <property type="entry name" value="Classic Zinc Finger"/>
    <property type="match status" value="1"/>
</dbReference>
<dbReference type="PANTHER" id="PTHR48125:SF12">
    <property type="entry name" value="AT HOOK TRANSCRIPTION FACTOR FAMILY-RELATED"/>
    <property type="match status" value="1"/>
</dbReference>
<evidence type="ECO:0000313" key="2">
    <source>
        <dbReference type="EMBL" id="CAE7011853.1"/>
    </source>
</evidence>
<feature type="region of interest" description="Disordered" evidence="1">
    <location>
        <begin position="945"/>
        <end position="976"/>
    </location>
</feature>
<gene>
    <name evidence="2" type="ORF">PTTW11_02263</name>
</gene>
<feature type="region of interest" description="Disordered" evidence="1">
    <location>
        <begin position="1"/>
        <end position="85"/>
    </location>
</feature>
<dbReference type="PROSITE" id="PS00028">
    <property type="entry name" value="ZINC_FINGER_C2H2_1"/>
    <property type="match status" value="1"/>
</dbReference>
<reference evidence="2" key="1">
    <citation type="submission" date="2021-02" db="EMBL/GenBank/DDBJ databases">
        <authorList>
            <person name="Syme A R."/>
            <person name="Syme A R."/>
            <person name="Moolhuijzen P."/>
        </authorList>
    </citation>
    <scope>NUCLEOTIDE SEQUENCE</scope>
    <source>
        <strain evidence="2">W1-1</strain>
    </source>
</reference>
<feature type="compositionally biased region" description="Polar residues" evidence="1">
    <location>
        <begin position="18"/>
        <end position="77"/>
    </location>
</feature>
<feature type="compositionally biased region" description="Polar residues" evidence="1">
    <location>
        <begin position="888"/>
        <end position="902"/>
    </location>
</feature>
<feature type="compositionally biased region" description="Polar residues" evidence="1">
    <location>
        <begin position="120"/>
        <end position="133"/>
    </location>
</feature>
<protein>
    <submittedName>
        <fullName evidence="2">TPH multi-domain protein</fullName>
    </submittedName>
</protein>
<dbReference type="GO" id="GO:0003677">
    <property type="term" value="F:DNA binding"/>
    <property type="evidence" value="ECO:0007669"/>
    <property type="project" value="InterPro"/>
</dbReference>
<feature type="compositionally biased region" description="Low complexity" evidence="1">
    <location>
        <begin position="134"/>
        <end position="151"/>
    </location>
</feature>
<evidence type="ECO:0000256" key="1">
    <source>
        <dbReference type="SAM" id="MobiDB-lite"/>
    </source>
</evidence>